<dbReference type="AlphaFoldDB" id="A0ABD5DVW4"/>
<accession>A0ABD5DVW4</accession>
<proteinExistence type="predicted"/>
<evidence type="ECO:0000313" key="1">
    <source>
        <dbReference type="EMBL" id="MDR8433645.1"/>
    </source>
</evidence>
<dbReference type="EMBL" id="VMAF01000563">
    <property type="protein sequence ID" value="MDR8433645.1"/>
    <property type="molecule type" value="Genomic_DNA"/>
</dbReference>
<organism evidence="1">
    <name type="scientific">Acinetobacter baumannii</name>
    <dbReference type="NCBI Taxonomy" id="470"/>
    <lineage>
        <taxon>Bacteria</taxon>
        <taxon>Pseudomonadati</taxon>
        <taxon>Pseudomonadota</taxon>
        <taxon>Gammaproteobacteria</taxon>
        <taxon>Moraxellales</taxon>
        <taxon>Moraxellaceae</taxon>
        <taxon>Acinetobacter</taxon>
        <taxon>Acinetobacter calcoaceticus/baumannii complex</taxon>
    </lineage>
</organism>
<feature type="non-terminal residue" evidence="1">
    <location>
        <position position="1"/>
    </location>
</feature>
<reference evidence="1" key="1">
    <citation type="submission" date="2019-07" db="EMBL/GenBank/DDBJ databases">
        <title>Biological characteristics of mucoid Acinetobacter baumannii from a general hospital in China.</title>
        <authorList>
            <person name="Hua X."/>
            <person name="Yu Y."/>
        </authorList>
    </citation>
    <scope>NUCLEOTIDE SEQUENCE</scope>
    <source>
        <strain evidence="1">N8</strain>
    </source>
</reference>
<name>A0ABD5DVW4_ACIBA</name>
<feature type="non-terminal residue" evidence="1">
    <location>
        <position position="104"/>
    </location>
</feature>
<comment type="caution">
    <text evidence="1">The sequence shown here is derived from an EMBL/GenBank/DDBJ whole genome shotgun (WGS) entry which is preliminary data.</text>
</comment>
<sequence>VEIQYWRPIQKSIGIRFELTTNSDYTVDIGEQIKSASADYINQLDIGDRIAINKLYVPAGLYGALDARSYEIESLQLTVDGVPVEGDYTLAFNAVAYCDSDNIE</sequence>
<gene>
    <name evidence="1" type="ORF">FPK63_21660</name>
</gene>
<protein>
    <submittedName>
        <fullName evidence="1">Phage baseplate protein</fullName>
    </submittedName>
</protein>